<gene>
    <name evidence="1" type="ORF">V1525DRAFT_121656</name>
</gene>
<evidence type="ECO:0000313" key="1">
    <source>
        <dbReference type="EMBL" id="KAK9238204.1"/>
    </source>
</evidence>
<comment type="caution">
    <text evidence="1">The sequence shown here is derived from an EMBL/GenBank/DDBJ whole genome shotgun (WGS) entry which is preliminary data.</text>
</comment>
<reference evidence="2" key="1">
    <citation type="journal article" date="2024" name="Front. Bioeng. Biotechnol.">
        <title>Genome-scale model development and genomic sequencing of the oleaginous clade Lipomyces.</title>
        <authorList>
            <person name="Czajka J.J."/>
            <person name="Han Y."/>
            <person name="Kim J."/>
            <person name="Mondo S.J."/>
            <person name="Hofstad B.A."/>
            <person name="Robles A."/>
            <person name="Haridas S."/>
            <person name="Riley R."/>
            <person name="LaButti K."/>
            <person name="Pangilinan J."/>
            <person name="Andreopoulos W."/>
            <person name="Lipzen A."/>
            <person name="Yan J."/>
            <person name="Wang M."/>
            <person name="Ng V."/>
            <person name="Grigoriev I.V."/>
            <person name="Spatafora J.W."/>
            <person name="Magnuson J.K."/>
            <person name="Baker S.E."/>
            <person name="Pomraning K.R."/>
        </authorList>
    </citation>
    <scope>NUCLEOTIDE SEQUENCE [LARGE SCALE GENOMIC DNA]</scope>
    <source>
        <strain evidence="2">CBS 7786</strain>
    </source>
</reference>
<sequence>MAILGSTEHALVTWINSLPPSVGIAPISSLGDLADGVSLSKILLDVDKEYFDSSAIEPPLTGEEKPSFIATVRNLKPLYKALSTYYTDILHLGTLDSLSVPNVSLLAKDGSIQDAAKLVRLVLLVCINSVTKNSEYLDSIQRISDVDAKNTLLELIAEGQQGVDHNQGGLPTEYEIDARIQAEVGKVVARYELLEAAHAELQEQNRALQDSYGKIKQENASLQEQVAQAGGMSRLQVEIAEKKAKSQTEYLQKEMQDLEEQLSEKDKKLVDSDIKMKELLVQVRSADQVKPGIAQQSDSNLVRSKPYTLS</sequence>
<evidence type="ECO:0000313" key="2">
    <source>
        <dbReference type="Proteomes" id="UP001433508"/>
    </source>
</evidence>
<organism evidence="1 2">
    <name type="scientific">Lipomyces kononenkoae</name>
    <name type="common">Yeast</name>
    <dbReference type="NCBI Taxonomy" id="34357"/>
    <lineage>
        <taxon>Eukaryota</taxon>
        <taxon>Fungi</taxon>
        <taxon>Dikarya</taxon>
        <taxon>Ascomycota</taxon>
        <taxon>Saccharomycotina</taxon>
        <taxon>Lipomycetes</taxon>
        <taxon>Lipomycetales</taxon>
        <taxon>Lipomycetaceae</taxon>
        <taxon>Lipomyces</taxon>
    </lineage>
</organism>
<dbReference type="EMBL" id="MU971359">
    <property type="protein sequence ID" value="KAK9238204.1"/>
    <property type="molecule type" value="Genomic_DNA"/>
</dbReference>
<protein>
    <submittedName>
        <fullName evidence="1">Uncharacterized protein</fullName>
    </submittedName>
</protein>
<keyword evidence="2" id="KW-1185">Reference proteome</keyword>
<name>A0ACC3T2R6_LIPKO</name>
<proteinExistence type="predicted"/>
<dbReference type="Proteomes" id="UP001433508">
    <property type="component" value="Unassembled WGS sequence"/>
</dbReference>
<accession>A0ACC3T2R6</accession>